<evidence type="ECO:0008006" key="7">
    <source>
        <dbReference type="Google" id="ProtNLM"/>
    </source>
</evidence>
<evidence type="ECO:0000256" key="4">
    <source>
        <dbReference type="ARBA" id="ARBA00023186"/>
    </source>
</evidence>
<sequence length="482" mass="49895">MRTLAGQSLQEDIAAAIAPALRAIAASIGPDGRHVLYYTGDRVLTAHTGSEIARRICSDHFAERLLKEALVDAERQFGDGTARLAVMAGAALAERRRPGGPAVESERVIEALAWLRPALDAAFAAETRICDAGAGLIAAAGVDAALVPLILQADAAAGPGGLVEVKEAAEAAVVAADGFSFDARHAGSGPLAAMDDVHLIVANEILSDFKTLAPVIEGFAARGKALVVVARGIEGQALQLLERNRKAGVLKIAALVPADAGPRAAEILEDLAAASGATLVCAQAGTAIERLKPAMLGRAARFRFERGRVHLADAAGAADRIALRIASAEAEIRAKRYLPLDREHAERRRARLAGRWVELTIARGPESGAQAETVRRAIVALRAARTDGVIVGGGRGLEAIADRLKGAGGNDPARLAAAAMIDAALRAPGQCLRRNSAEPRADGRGPMPALVADPARLSRDLLDVALSLAVRLAGIGGAVLRH</sequence>
<evidence type="ECO:0000313" key="6">
    <source>
        <dbReference type="Proteomes" id="UP001595377"/>
    </source>
</evidence>
<gene>
    <name evidence="5" type="ORF">ACFOHH_14495</name>
</gene>
<evidence type="ECO:0000256" key="2">
    <source>
        <dbReference type="ARBA" id="ARBA00022741"/>
    </source>
</evidence>
<proteinExistence type="inferred from homology"/>
<dbReference type="InterPro" id="IPR027409">
    <property type="entry name" value="GroEL-like_apical_dom_sf"/>
</dbReference>
<evidence type="ECO:0000313" key="5">
    <source>
        <dbReference type="EMBL" id="MFC3074317.1"/>
    </source>
</evidence>
<dbReference type="RefSeq" id="WP_257315310.1">
    <property type="nucleotide sequence ID" value="NZ_JANFDG010000011.1"/>
</dbReference>
<keyword evidence="2" id="KW-0547">Nucleotide-binding</keyword>
<dbReference type="Proteomes" id="UP001595377">
    <property type="component" value="Unassembled WGS sequence"/>
</dbReference>
<dbReference type="PRINTS" id="PR00298">
    <property type="entry name" value="CHAPERONIN60"/>
</dbReference>
<accession>A0ABV7DJ85</accession>
<dbReference type="Gene3D" id="3.30.260.10">
    <property type="entry name" value="TCP-1-like chaperonin intermediate domain"/>
    <property type="match status" value="1"/>
</dbReference>
<dbReference type="Gene3D" id="3.50.7.10">
    <property type="entry name" value="GroEL"/>
    <property type="match status" value="1"/>
</dbReference>
<comment type="similarity">
    <text evidence="1">Belongs to the chaperonin (HSP60) family.</text>
</comment>
<protein>
    <recommendedName>
        <fullName evidence="7">60 kDa chaperonin</fullName>
    </recommendedName>
</protein>
<dbReference type="PANTHER" id="PTHR45633">
    <property type="entry name" value="60 KDA HEAT SHOCK PROTEIN, MITOCHONDRIAL"/>
    <property type="match status" value="1"/>
</dbReference>
<dbReference type="SUPFAM" id="SSF48592">
    <property type="entry name" value="GroEL equatorial domain-like"/>
    <property type="match status" value="1"/>
</dbReference>
<keyword evidence="3" id="KW-0067">ATP-binding</keyword>
<dbReference type="InterPro" id="IPR001844">
    <property type="entry name" value="Cpn60/GroEL"/>
</dbReference>
<keyword evidence="4" id="KW-0143">Chaperone</keyword>
<name>A0ABV7DJ85_9HYPH</name>
<dbReference type="SUPFAM" id="SSF52029">
    <property type="entry name" value="GroEL apical domain-like"/>
    <property type="match status" value="1"/>
</dbReference>
<comment type="caution">
    <text evidence="5">The sequence shown here is derived from an EMBL/GenBank/DDBJ whole genome shotgun (WGS) entry which is preliminary data.</text>
</comment>
<dbReference type="Gene3D" id="1.10.560.10">
    <property type="entry name" value="GroEL-like equatorial domain"/>
    <property type="match status" value="1"/>
</dbReference>
<dbReference type="InterPro" id="IPR027410">
    <property type="entry name" value="TCP-1-like_intermed_sf"/>
</dbReference>
<dbReference type="EMBL" id="JBHRSP010000023">
    <property type="protein sequence ID" value="MFC3074317.1"/>
    <property type="molecule type" value="Genomic_DNA"/>
</dbReference>
<dbReference type="InterPro" id="IPR027413">
    <property type="entry name" value="GROEL-like_equatorial_sf"/>
</dbReference>
<evidence type="ECO:0000256" key="3">
    <source>
        <dbReference type="ARBA" id="ARBA00022840"/>
    </source>
</evidence>
<organism evidence="5 6">
    <name type="scientific">Shinella pollutisoli</name>
    <dbReference type="NCBI Taxonomy" id="2250594"/>
    <lineage>
        <taxon>Bacteria</taxon>
        <taxon>Pseudomonadati</taxon>
        <taxon>Pseudomonadota</taxon>
        <taxon>Alphaproteobacteria</taxon>
        <taxon>Hyphomicrobiales</taxon>
        <taxon>Rhizobiaceae</taxon>
        <taxon>Shinella</taxon>
    </lineage>
</organism>
<evidence type="ECO:0000256" key="1">
    <source>
        <dbReference type="ARBA" id="ARBA00006607"/>
    </source>
</evidence>
<keyword evidence="6" id="KW-1185">Reference proteome</keyword>
<reference evidence="6" key="1">
    <citation type="journal article" date="2019" name="Int. J. Syst. Evol. Microbiol.">
        <title>The Global Catalogue of Microorganisms (GCM) 10K type strain sequencing project: providing services to taxonomists for standard genome sequencing and annotation.</title>
        <authorList>
            <consortium name="The Broad Institute Genomics Platform"/>
            <consortium name="The Broad Institute Genome Sequencing Center for Infectious Disease"/>
            <person name="Wu L."/>
            <person name="Ma J."/>
        </authorList>
    </citation>
    <scope>NUCLEOTIDE SEQUENCE [LARGE SCALE GENOMIC DNA]</scope>
    <source>
        <strain evidence="6">KCTC 52677</strain>
    </source>
</reference>